<dbReference type="OrthoDB" id="6382074at2759"/>
<dbReference type="EMBL" id="OB671442">
    <property type="protein sequence ID" value="CAD7235146.1"/>
    <property type="molecule type" value="Genomic_DNA"/>
</dbReference>
<evidence type="ECO:0000313" key="1">
    <source>
        <dbReference type="EMBL" id="CAD7235146.1"/>
    </source>
</evidence>
<reference evidence="1" key="1">
    <citation type="submission" date="2020-11" db="EMBL/GenBank/DDBJ databases">
        <authorList>
            <person name="Tran Van P."/>
        </authorList>
    </citation>
    <scope>NUCLEOTIDE SEQUENCE</scope>
</reference>
<dbReference type="AlphaFoldDB" id="A0A7R8ZUP3"/>
<dbReference type="PANTHER" id="PTHR47501:SF5">
    <property type="entry name" value="HAT C-TERMINAL DIMERISATION DOMAIN-CONTAINING PROTEIN"/>
    <property type="match status" value="1"/>
</dbReference>
<accession>A0A7R8ZUP3</accession>
<proteinExistence type="predicted"/>
<sequence>MHGLQPSCEGFSYLHRELRFPLQALSPRGHRGIREERRRNLGEETSLHSEEAARLVNQCLSGLQVLKLVGKYIVTSMRPLKTVEEPGFIEVCTGLHSGVILPGRWALHIWSGIFNKRSFLGVTAHHSTGKQETDLLRNSSSRVRWCPTYDRTANLLNEIHLDFGLPSPMLQACVTDNAYNFKKAFLEFNIALPKNEEEDEEENDEEDEVSTDISSLLDEDAAHATGDEQIRNLVGCQLPRPCPTRRNSFYDAVKVVTEIPATKLTDLFSAFGLPPLTPPEREFLIGMVEALAPCAFVLDSIQGEEDCTLGHLIPSIYELRHILERMNNTKEPDDVLKPLVTSTLDDLNRRYRALFNLELEDKFVQTCCLGNSLHPTIQTPVGSRFHKEVCHQALGSKGGGEGCQGGKRVPSGIHQSTTWEEENHLFFHMGQVCDVL</sequence>
<organism evidence="1">
    <name type="scientific">Cyprideis torosa</name>
    <dbReference type="NCBI Taxonomy" id="163714"/>
    <lineage>
        <taxon>Eukaryota</taxon>
        <taxon>Metazoa</taxon>
        <taxon>Ecdysozoa</taxon>
        <taxon>Arthropoda</taxon>
        <taxon>Crustacea</taxon>
        <taxon>Oligostraca</taxon>
        <taxon>Ostracoda</taxon>
        <taxon>Podocopa</taxon>
        <taxon>Podocopida</taxon>
        <taxon>Cytherocopina</taxon>
        <taxon>Cytheroidea</taxon>
        <taxon>Cytherideidae</taxon>
        <taxon>Cyprideis</taxon>
    </lineage>
</organism>
<dbReference type="PANTHER" id="PTHR47501">
    <property type="entry name" value="TRANSPOSASE-RELATED"/>
    <property type="match status" value="1"/>
</dbReference>
<gene>
    <name evidence="1" type="ORF">CTOB1V02_LOCUS12962</name>
</gene>
<name>A0A7R8ZUP3_9CRUS</name>
<dbReference type="SUPFAM" id="SSF53098">
    <property type="entry name" value="Ribonuclease H-like"/>
    <property type="match status" value="1"/>
</dbReference>
<dbReference type="InterPro" id="IPR012337">
    <property type="entry name" value="RNaseH-like_sf"/>
</dbReference>
<protein>
    <submittedName>
        <fullName evidence="1">Uncharacterized protein</fullName>
    </submittedName>
</protein>